<feature type="compositionally biased region" description="Basic and acidic residues" evidence="6">
    <location>
        <begin position="275"/>
        <end position="284"/>
    </location>
</feature>
<protein>
    <recommendedName>
        <fullName evidence="8">Cupin type-1 domain-containing protein</fullName>
    </recommendedName>
</protein>
<dbReference type="Pfam" id="PF00190">
    <property type="entry name" value="Cupin_1"/>
    <property type="match status" value="4"/>
</dbReference>
<keyword evidence="10" id="KW-1185">Reference proteome</keyword>
<feature type="chain" id="PRO_5042935275" description="Cupin type-1 domain-containing protein" evidence="7">
    <location>
        <begin position="28"/>
        <end position="851"/>
    </location>
</feature>
<evidence type="ECO:0000256" key="2">
    <source>
        <dbReference type="ARBA" id="ARBA00022729"/>
    </source>
</evidence>
<feature type="compositionally biased region" description="Basic and acidic residues" evidence="6">
    <location>
        <begin position="635"/>
        <end position="644"/>
    </location>
</feature>
<dbReference type="Gene3D" id="2.60.120.10">
    <property type="entry name" value="Jelly Rolls"/>
    <property type="match status" value="4"/>
</dbReference>
<evidence type="ECO:0000313" key="9">
    <source>
        <dbReference type="EMBL" id="KAK4748124.1"/>
    </source>
</evidence>
<dbReference type="PRINTS" id="PR00439">
    <property type="entry name" value="11SGLOBULIN"/>
</dbReference>
<evidence type="ECO:0000259" key="8">
    <source>
        <dbReference type="SMART" id="SM00835"/>
    </source>
</evidence>
<dbReference type="SUPFAM" id="SSF51182">
    <property type="entry name" value="RmlC-like cupins"/>
    <property type="match status" value="2"/>
</dbReference>
<feature type="compositionally biased region" description="Basic and acidic residues" evidence="6">
    <location>
        <begin position="131"/>
        <end position="146"/>
    </location>
</feature>
<dbReference type="GO" id="GO:0010431">
    <property type="term" value="P:seed maturation"/>
    <property type="evidence" value="ECO:0007669"/>
    <property type="project" value="UniProtKB-ARBA"/>
</dbReference>
<feature type="domain" description="Cupin type-1" evidence="8">
    <location>
        <begin position="476"/>
        <end position="607"/>
    </location>
</feature>
<evidence type="ECO:0000256" key="4">
    <source>
        <dbReference type="ARBA" id="ARBA00023129"/>
    </source>
</evidence>
<evidence type="ECO:0000256" key="7">
    <source>
        <dbReference type="SAM" id="SignalP"/>
    </source>
</evidence>
<reference evidence="9 10" key="1">
    <citation type="journal article" date="2023" name="Hortic Res">
        <title>Pangenome of water caltrop reveals structural variations and asymmetric subgenome divergence after allopolyploidization.</title>
        <authorList>
            <person name="Zhang X."/>
            <person name="Chen Y."/>
            <person name="Wang L."/>
            <person name="Yuan Y."/>
            <person name="Fang M."/>
            <person name="Shi L."/>
            <person name="Lu R."/>
            <person name="Comes H.P."/>
            <person name="Ma Y."/>
            <person name="Chen Y."/>
            <person name="Huang G."/>
            <person name="Zhou Y."/>
            <person name="Zheng Z."/>
            <person name="Qiu Y."/>
        </authorList>
    </citation>
    <scope>NUCLEOTIDE SEQUENCE [LARGE SCALE GENOMIC DNA]</scope>
    <source>
        <tissue evidence="9">Roots</tissue>
    </source>
</reference>
<dbReference type="InterPro" id="IPR006044">
    <property type="entry name" value="11S_seedstore_pln"/>
</dbReference>
<comment type="caution">
    <text evidence="9">The sequence shown here is derived from an EMBL/GenBank/DDBJ whole genome shotgun (WGS) entry which is preliminary data.</text>
</comment>
<dbReference type="InterPro" id="IPR011051">
    <property type="entry name" value="RmlC_Cupin_sf"/>
</dbReference>
<keyword evidence="2 7" id="KW-0732">Signal</keyword>
<feature type="domain" description="Cupin type-1" evidence="8">
    <location>
        <begin position="317"/>
        <end position="466"/>
    </location>
</feature>
<organism evidence="9 10">
    <name type="scientific">Trapa incisa</name>
    <dbReference type="NCBI Taxonomy" id="236973"/>
    <lineage>
        <taxon>Eukaryota</taxon>
        <taxon>Viridiplantae</taxon>
        <taxon>Streptophyta</taxon>
        <taxon>Embryophyta</taxon>
        <taxon>Tracheophyta</taxon>
        <taxon>Spermatophyta</taxon>
        <taxon>Magnoliopsida</taxon>
        <taxon>eudicotyledons</taxon>
        <taxon>Gunneridae</taxon>
        <taxon>Pentapetalae</taxon>
        <taxon>rosids</taxon>
        <taxon>malvids</taxon>
        <taxon>Myrtales</taxon>
        <taxon>Lythraceae</taxon>
        <taxon>Trapa</taxon>
    </lineage>
</organism>
<dbReference type="PANTHER" id="PTHR31189:SF54">
    <property type="entry name" value="11S GLOBULIN SEED STORAGE PROTEIN 2-LIKE"/>
    <property type="match status" value="1"/>
</dbReference>
<feature type="signal peptide" evidence="7">
    <location>
        <begin position="1"/>
        <end position="27"/>
    </location>
</feature>
<evidence type="ECO:0000256" key="6">
    <source>
        <dbReference type="SAM" id="MobiDB-lite"/>
    </source>
</evidence>
<accession>A0AAN7H075</accession>
<dbReference type="Proteomes" id="UP001345219">
    <property type="component" value="Chromosome 12"/>
</dbReference>
<dbReference type="InterPro" id="IPR050253">
    <property type="entry name" value="Seed_Storage-Functional"/>
</dbReference>
<keyword evidence="3" id="KW-0758">Storage protein</keyword>
<name>A0AAN7H075_9MYRT</name>
<dbReference type="CDD" id="cd02242">
    <property type="entry name" value="cupin_11S_legumin_N"/>
    <property type="match status" value="2"/>
</dbReference>
<dbReference type="EMBL" id="JAXIOK010000019">
    <property type="protein sequence ID" value="KAK4748124.1"/>
    <property type="molecule type" value="Genomic_DNA"/>
</dbReference>
<evidence type="ECO:0000256" key="3">
    <source>
        <dbReference type="ARBA" id="ARBA00022761"/>
    </source>
</evidence>
<comment type="similarity">
    <text evidence="1">Belongs to the 11S seed storage protein (globulins) family.</text>
</comment>
<keyword evidence="5" id="KW-1015">Disulfide bond</keyword>
<evidence type="ECO:0000313" key="10">
    <source>
        <dbReference type="Proteomes" id="UP001345219"/>
    </source>
</evidence>
<dbReference type="InterPro" id="IPR006045">
    <property type="entry name" value="Cupin_1"/>
</dbReference>
<feature type="domain" description="Cupin type-1" evidence="8">
    <location>
        <begin position="677"/>
        <end position="826"/>
    </location>
</feature>
<feature type="region of interest" description="Disordered" evidence="6">
    <location>
        <begin position="631"/>
        <end position="661"/>
    </location>
</feature>
<dbReference type="SMART" id="SM00835">
    <property type="entry name" value="Cupin_1"/>
    <property type="match status" value="4"/>
</dbReference>
<sequence length="851" mass="96138">MAPKSSVAGALALFLLCFNLLHHAAHGKGYATTGLTSAQQCHLDRIQASQPTHRIESEGGTTEIWDQKEDQFQCAGVAVIRTTIRPDSLYLPEFMNAPRLAFIERGRGILGITYPGCPETYHSEGQAGSKGRREEAGERGRGQDLHQKVQRIRRGDLVAIPEGAVHWCHNDGDEELVAITVVDLNNQANQLDQRLRAFFLAGGQGRSESGNKWGEGGDSRINFHNIFAAFDDDMLAEAYDVPTEIIRNLKRDDGRGFIVNPQKRIKVMVPEEQEKETHFEEQRRGRSSRSRRFSPSWSREGADNGLEETFCTMKMRHNMETRRESDVFSRQAGRLNLVNMNKLPILGWIDMSAERGNLLPNALYSPHWSMTDHRVVYVTGGDAHVQISGSKGQNVFDERVSQGSVFVIPQFFVTVARAGNNGFEWVSFKTSSQPMQSPLAGYTSVFRALPLQIITNAYQISNREAEELKYNREHQTFLLSPSRKSIRMPVGRREEAGERGQGQDLHQKVQRIRRGDLVAIPEGAVHWCHNDGDEELVAITVVDLNNQANQLDQRLRAFFLAGGQGRSESGNKWGEGGDSRINFHNIFAAFDDDMLAEAYDVPTEIIRNLKRDDGRGFIVIPQKRIKVMVPEEQEKETHFEEQRRGKSSRSRRYSPSWSREGADNGLEETFCTMKMRHNMETRRESDVFSRQAGRLNLVNMNKLPILGWIDMSAERGNLLPNALYSPHWSMTDHRVVYVTGGDAHVQISGSKGQNVFDERVSQGSVFVIPQFFVTVARAGNNGFEWVSFKTSSQPMQSPLAGYTSVFRALPLQIITNAYQISNREAEELKYNREHQTFLLSPSRKSIRMPVV</sequence>
<dbReference type="AlphaFoldDB" id="A0AAN7H075"/>
<dbReference type="PANTHER" id="PTHR31189">
    <property type="entry name" value="OS03G0336100 PROTEIN-RELATED"/>
    <property type="match status" value="1"/>
</dbReference>
<keyword evidence="4" id="KW-0708">Seed storage protein</keyword>
<dbReference type="FunFam" id="2.60.120.10:FF:000073">
    <property type="entry name" value="Glycinin G1"/>
    <property type="match status" value="2"/>
</dbReference>
<dbReference type="CDD" id="cd02243">
    <property type="entry name" value="cupin_11S_legumin_C"/>
    <property type="match status" value="2"/>
</dbReference>
<gene>
    <name evidence="9" type="ORF">SAY87_014710</name>
</gene>
<evidence type="ECO:0000256" key="5">
    <source>
        <dbReference type="ARBA" id="ARBA00023157"/>
    </source>
</evidence>
<dbReference type="InterPro" id="IPR014710">
    <property type="entry name" value="RmlC-like_jellyroll"/>
</dbReference>
<feature type="domain" description="Cupin type-1" evidence="8">
    <location>
        <begin position="46"/>
        <end position="247"/>
    </location>
</feature>
<evidence type="ECO:0000256" key="1">
    <source>
        <dbReference type="ARBA" id="ARBA00007178"/>
    </source>
</evidence>
<feature type="region of interest" description="Disordered" evidence="6">
    <location>
        <begin position="120"/>
        <end position="146"/>
    </location>
</feature>
<feature type="region of interest" description="Disordered" evidence="6">
    <location>
        <begin position="268"/>
        <end position="301"/>
    </location>
</feature>
<dbReference type="GO" id="GO:0045735">
    <property type="term" value="F:nutrient reservoir activity"/>
    <property type="evidence" value="ECO:0007669"/>
    <property type="project" value="UniProtKB-KW"/>
</dbReference>
<feature type="region of interest" description="Disordered" evidence="6">
    <location>
        <begin position="488"/>
        <end position="507"/>
    </location>
</feature>
<proteinExistence type="inferred from homology"/>